<dbReference type="InterPro" id="IPR018062">
    <property type="entry name" value="HTH_AraC-typ_CS"/>
</dbReference>
<reference evidence="5" key="1">
    <citation type="submission" date="2018-08" db="EMBL/GenBank/DDBJ databases">
        <title>A genome reference for cultivated species of the human gut microbiota.</title>
        <authorList>
            <person name="Zou Y."/>
            <person name="Xue W."/>
            <person name="Luo G."/>
        </authorList>
    </citation>
    <scope>NUCLEOTIDE SEQUENCE [LARGE SCALE GENOMIC DNA]</scope>
    <source>
        <strain evidence="5">TF05-5AC</strain>
    </source>
</reference>
<dbReference type="AlphaFoldDB" id="A0A3E3I9E5"/>
<keyword evidence="6" id="KW-1185">Reference proteome</keyword>
<dbReference type="SUPFAM" id="SSF46689">
    <property type="entry name" value="Homeodomain-like"/>
    <property type="match status" value="2"/>
</dbReference>
<dbReference type="PRINTS" id="PR00032">
    <property type="entry name" value="HTHARAC"/>
</dbReference>
<dbReference type="GO" id="GO:0043565">
    <property type="term" value="F:sequence-specific DNA binding"/>
    <property type="evidence" value="ECO:0007669"/>
    <property type="project" value="InterPro"/>
</dbReference>
<dbReference type="EMBL" id="QVLV01000003">
    <property type="protein sequence ID" value="RGE63643.1"/>
    <property type="molecule type" value="Genomic_DNA"/>
</dbReference>
<organism evidence="5 6">
    <name type="scientific">Eisenbergiella massiliensis</name>
    <dbReference type="NCBI Taxonomy" id="1720294"/>
    <lineage>
        <taxon>Bacteria</taxon>
        <taxon>Bacillati</taxon>
        <taxon>Bacillota</taxon>
        <taxon>Clostridia</taxon>
        <taxon>Lachnospirales</taxon>
        <taxon>Lachnospiraceae</taxon>
        <taxon>Eisenbergiella</taxon>
    </lineage>
</organism>
<dbReference type="Gene3D" id="2.60.120.10">
    <property type="entry name" value="Jelly Rolls"/>
    <property type="match status" value="1"/>
</dbReference>
<accession>A0A3E3I9E5</accession>
<sequence>MGLEILSDLSEILPYPIPDFPLYAGIGKLANQNQYTVGCHFHPDFEFNLVLEGVMDYFINGENVHLGTGDGIFVNSQRLHYNYSRELTPCKYLVITVSPSLLPKELPAVEQLMASKTTPECSDYVLLKKDSNKAELSLYPKILHEIQTGNPNVFLTLSYMLALCGAVVPMIQSDAHGDIHDAKWLSLYDMTKYIHTHYQSNVTLSDIAAAGKVCRSRCCQIFTRYMGQSPIDYLIFYRLKKSQELLLNTDCSIGEVASRCGFSGQSYYSQMFRRFFGVTPRMYRK</sequence>
<protein>
    <submittedName>
        <fullName evidence="5">AraC family transcriptional regulator</fullName>
    </submittedName>
</protein>
<dbReference type="Pfam" id="PF12833">
    <property type="entry name" value="HTH_18"/>
    <property type="match status" value="1"/>
</dbReference>
<keyword evidence="2" id="KW-0238">DNA-binding</keyword>
<dbReference type="Pfam" id="PF02311">
    <property type="entry name" value="AraC_binding"/>
    <property type="match status" value="1"/>
</dbReference>
<dbReference type="GeneID" id="97986596"/>
<dbReference type="CDD" id="cd02209">
    <property type="entry name" value="cupin_XRE_C"/>
    <property type="match status" value="1"/>
</dbReference>
<dbReference type="InterPro" id="IPR009057">
    <property type="entry name" value="Homeodomain-like_sf"/>
</dbReference>
<dbReference type="PROSITE" id="PS01124">
    <property type="entry name" value="HTH_ARAC_FAMILY_2"/>
    <property type="match status" value="1"/>
</dbReference>
<evidence type="ECO:0000256" key="1">
    <source>
        <dbReference type="ARBA" id="ARBA00023015"/>
    </source>
</evidence>
<dbReference type="Gene3D" id="1.10.10.60">
    <property type="entry name" value="Homeodomain-like"/>
    <property type="match status" value="2"/>
</dbReference>
<dbReference type="RefSeq" id="WP_117544119.1">
    <property type="nucleotide sequence ID" value="NZ_JBKUNB010000001.1"/>
</dbReference>
<dbReference type="SUPFAM" id="SSF51215">
    <property type="entry name" value="Regulatory protein AraC"/>
    <property type="match status" value="1"/>
</dbReference>
<keyword evidence="1" id="KW-0805">Transcription regulation</keyword>
<keyword evidence="3" id="KW-0804">Transcription</keyword>
<evidence type="ECO:0000259" key="4">
    <source>
        <dbReference type="PROSITE" id="PS01124"/>
    </source>
</evidence>
<dbReference type="PANTHER" id="PTHR43280:SF28">
    <property type="entry name" value="HTH-TYPE TRANSCRIPTIONAL ACTIVATOR RHAS"/>
    <property type="match status" value="1"/>
</dbReference>
<evidence type="ECO:0000313" key="6">
    <source>
        <dbReference type="Proteomes" id="UP000260812"/>
    </source>
</evidence>
<dbReference type="SMART" id="SM00342">
    <property type="entry name" value="HTH_ARAC"/>
    <property type="match status" value="1"/>
</dbReference>
<proteinExistence type="predicted"/>
<evidence type="ECO:0000256" key="3">
    <source>
        <dbReference type="ARBA" id="ARBA00023163"/>
    </source>
</evidence>
<comment type="caution">
    <text evidence="5">The sequence shown here is derived from an EMBL/GenBank/DDBJ whole genome shotgun (WGS) entry which is preliminary data.</text>
</comment>
<dbReference type="Proteomes" id="UP000260812">
    <property type="component" value="Unassembled WGS sequence"/>
</dbReference>
<dbReference type="PROSITE" id="PS00041">
    <property type="entry name" value="HTH_ARAC_FAMILY_1"/>
    <property type="match status" value="1"/>
</dbReference>
<dbReference type="InterPro" id="IPR020449">
    <property type="entry name" value="Tscrpt_reg_AraC-type_HTH"/>
</dbReference>
<dbReference type="InterPro" id="IPR003313">
    <property type="entry name" value="AraC-bd"/>
</dbReference>
<feature type="domain" description="HTH araC/xylS-type" evidence="4">
    <location>
        <begin position="188"/>
        <end position="285"/>
    </location>
</feature>
<dbReference type="GO" id="GO:0003700">
    <property type="term" value="F:DNA-binding transcription factor activity"/>
    <property type="evidence" value="ECO:0007669"/>
    <property type="project" value="InterPro"/>
</dbReference>
<gene>
    <name evidence="5" type="ORF">DXC51_06810</name>
</gene>
<dbReference type="PANTHER" id="PTHR43280">
    <property type="entry name" value="ARAC-FAMILY TRANSCRIPTIONAL REGULATOR"/>
    <property type="match status" value="1"/>
</dbReference>
<evidence type="ECO:0000256" key="2">
    <source>
        <dbReference type="ARBA" id="ARBA00023125"/>
    </source>
</evidence>
<dbReference type="InterPro" id="IPR014710">
    <property type="entry name" value="RmlC-like_jellyroll"/>
</dbReference>
<evidence type="ECO:0000313" key="5">
    <source>
        <dbReference type="EMBL" id="RGE63643.1"/>
    </source>
</evidence>
<dbReference type="InterPro" id="IPR037923">
    <property type="entry name" value="HTH-like"/>
</dbReference>
<dbReference type="InterPro" id="IPR018060">
    <property type="entry name" value="HTH_AraC"/>
</dbReference>
<name>A0A3E3I9E5_9FIRM</name>